<evidence type="ECO:0000256" key="1">
    <source>
        <dbReference type="SAM" id="SignalP"/>
    </source>
</evidence>
<sequence length="131" mass="13084">MNRHAPLSLTLVSVAAAALLVGCGSAPAGETAGTAESVETVESAGAVELPDGVSYVVEGFAFAPLTVAPGQVVDVVDGDAEPHTVTAVDGSFDTGSFDAAEPGRFTAPTTPGTYDFTCTVHPSMTGTLTVR</sequence>
<accession>A0ABV7WHH9</accession>
<comment type="caution">
    <text evidence="2">The sequence shown here is derived from an EMBL/GenBank/DDBJ whole genome shotgun (WGS) entry which is preliminary data.</text>
</comment>
<protein>
    <recommendedName>
        <fullName evidence="4">Plastocyanin</fullName>
    </recommendedName>
</protein>
<dbReference type="RefSeq" id="WP_340288144.1">
    <property type="nucleotide sequence ID" value="NZ_JBBEOI010000001.1"/>
</dbReference>
<dbReference type="InterPro" id="IPR008972">
    <property type="entry name" value="Cupredoxin"/>
</dbReference>
<evidence type="ECO:0000313" key="3">
    <source>
        <dbReference type="Proteomes" id="UP001595685"/>
    </source>
</evidence>
<evidence type="ECO:0008006" key="4">
    <source>
        <dbReference type="Google" id="ProtNLM"/>
    </source>
</evidence>
<evidence type="ECO:0000313" key="2">
    <source>
        <dbReference type="EMBL" id="MFC3688892.1"/>
    </source>
</evidence>
<proteinExistence type="predicted"/>
<organism evidence="2 3">
    <name type="scientific">Aquipuribacter hungaricus</name>
    <dbReference type="NCBI Taxonomy" id="545624"/>
    <lineage>
        <taxon>Bacteria</taxon>
        <taxon>Bacillati</taxon>
        <taxon>Actinomycetota</taxon>
        <taxon>Actinomycetes</taxon>
        <taxon>Micrococcales</taxon>
        <taxon>Intrasporangiaceae</taxon>
        <taxon>Aquipuribacter</taxon>
    </lineage>
</organism>
<dbReference type="Gene3D" id="2.60.40.420">
    <property type="entry name" value="Cupredoxins - blue copper proteins"/>
    <property type="match status" value="1"/>
</dbReference>
<feature type="signal peptide" evidence="1">
    <location>
        <begin position="1"/>
        <end position="28"/>
    </location>
</feature>
<keyword evidence="1" id="KW-0732">Signal</keyword>
<dbReference type="InterPro" id="IPR052721">
    <property type="entry name" value="ET_Amicyanin"/>
</dbReference>
<gene>
    <name evidence="2" type="ORF">ACFOLH_11115</name>
</gene>
<dbReference type="EMBL" id="JBHRWW010000006">
    <property type="protein sequence ID" value="MFC3688892.1"/>
    <property type="molecule type" value="Genomic_DNA"/>
</dbReference>
<reference evidence="3" key="1">
    <citation type="journal article" date="2019" name="Int. J. Syst. Evol. Microbiol.">
        <title>The Global Catalogue of Microorganisms (GCM) 10K type strain sequencing project: providing services to taxonomists for standard genome sequencing and annotation.</title>
        <authorList>
            <consortium name="The Broad Institute Genomics Platform"/>
            <consortium name="The Broad Institute Genome Sequencing Center for Infectious Disease"/>
            <person name="Wu L."/>
            <person name="Ma J."/>
        </authorList>
    </citation>
    <scope>NUCLEOTIDE SEQUENCE [LARGE SCALE GENOMIC DNA]</scope>
    <source>
        <strain evidence="3">NCAIM B.02333</strain>
    </source>
</reference>
<name>A0ABV7WHH9_9MICO</name>
<dbReference type="PANTHER" id="PTHR36507:SF1">
    <property type="entry name" value="BLL1555 PROTEIN"/>
    <property type="match status" value="1"/>
</dbReference>
<dbReference type="Proteomes" id="UP001595685">
    <property type="component" value="Unassembled WGS sequence"/>
</dbReference>
<keyword evidence="3" id="KW-1185">Reference proteome</keyword>
<dbReference type="PROSITE" id="PS51257">
    <property type="entry name" value="PROKAR_LIPOPROTEIN"/>
    <property type="match status" value="1"/>
</dbReference>
<dbReference type="SUPFAM" id="SSF49503">
    <property type="entry name" value="Cupredoxins"/>
    <property type="match status" value="1"/>
</dbReference>
<dbReference type="PANTHER" id="PTHR36507">
    <property type="entry name" value="BLL1555 PROTEIN"/>
    <property type="match status" value="1"/>
</dbReference>
<feature type="chain" id="PRO_5045966458" description="Plastocyanin" evidence="1">
    <location>
        <begin position="29"/>
        <end position="131"/>
    </location>
</feature>